<reference evidence="3" key="1">
    <citation type="submission" date="2022-08" db="EMBL/GenBank/DDBJ databases">
        <authorList>
            <consortium name="DOE Joint Genome Institute"/>
            <person name="Min B."/>
            <person name="Riley R."/>
            <person name="Sierra-Patev S."/>
            <person name="Naranjo-Ortiz M."/>
            <person name="Looney B."/>
            <person name="Konkel Z."/>
            <person name="Slot J.C."/>
            <person name="Sakamoto Y."/>
            <person name="Steenwyk J.L."/>
            <person name="Rokas A."/>
            <person name="Carro J."/>
            <person name="Camarero S."/>
            <person name="Ferreira P."/>
            <person name="Molpeceres G."/>
            <person name="Ruiz-Duenas F.J."/>
            <person name="Serrano A."/>
            <person name="Henrissat B."/>
            <person name="Drula E."/>
            <person name="Hughes K.W."/>
            <person name="Mata J.L."/>
            <person name="Ishikawa N.K."/>
            <person name="Vargas-Isla R."/>
            <person name="Ushijima S."/>
            <person name="Smith C.A."/>
            <person name="Ahrendt S."/>
            <person name="Andreopoulos W."/>
            <person name="He G."/>
            <person name="Labutti K."/>
            <person name="Lipzen A."/>
            <person name="Ng V."/>
            <person name="Sandor L."/>
            <person name="Barry K."/>
            <person name="Martinez A.T."/>
            <person name="Xiao Y."/>
            <person name="Gibbons J.G."/>
            <person name="Terashima K."/>
            <person name="Hibbett D.S."/>
            <person name="Grigoriev I.V."/>
        </authorList>
    </citation>
    <scope>NUCLEOTIDE SEQUENCE</scope>
    <source>
        <strain evidence="3">TFB7829</strain>
    </source>
</reference>
<feature type="region of interest" description="Disordered" evidence="1">
    <location>
        <begin position="84"/>
        <end position="103"/>
    </location>
</feature>
<feature type="signal peptide" evidence="2">
    <location>
        <begin position="1"/>
        <end position="23"/>
    </location>
</feature>
<feature type="non-terminal residue" evidence="3">
    <location>
        <position position="311"/>
    </location>
</feature>
<accession>A0AA38PQK2</accession>
<evidence type="ECO:0008006" key="5">
    <source>
        <dbReference type="Google" id="ProtNLM"/>
    </source>
</evidence>
<feature type="compositionally biased region" description="Polar residues" evidence="1">
    <location>
        <begin position="90"/>
        <end position="102"/>
    </location>
</feature>
<feature type="chain" id="PRO_5041414691" description="C2H2-type domain-containing protein" evidence="2">
    <location>
        <begin position="24"/>
        <end position="311"/>
    </location>
</feature>
<evidence type="ECO:0000313" key="4">
    <source>
        <dbReference type="Proteomes" id="UP001163850"/>
    </source>
</evidence>
<evidence type="ECO:0000256" key="1">
    <source>
        <dbReference type="SAM" id="MobiDB-lite"/>
    </source>
</evidence>
<comment type="caution">
    <text evidence="3">The sequence shown here is derived from an EMBL/GenBank/DDBJ whole genome shotgun (WGS) entry which is preliminary data.</text>
</comment>
<evidence type="ECO:0000256" key="2">
    <source>
        <dbReference type="SAM" id="SignalP"/>
    </source>
</evidence>
<name>A0AA38PQK2_9AGAR</name>
<sequence length="311" mass="34888">MISQMRLLQFLLPSLFFIFAIMAHYCLKECPKGVMGHGFPSARALTQHRLKCKFAKASLVRDRITVTAPLHHPSLQPKKVRVSFPKRTGHNNPGPSTPSQHEISALPEPLHLETSDETIVQSVNGLEIVNAELQIALAAPQCKQMDSYPPTQITASGRASRMPRRFRDELPQAQPAVVAGPTPEEAPQTLIRRVTLIIRDQLKTAANPFGLIRHYLHRPSYDPDAIVPINELCNRRERFNVPEGSEGEIVDAEPEDHQAPWPFSNMSTWRLMSWANSGGRTKSELETTRLVNDVLLQEDFDPTDLKGFDAL</sequence>
<proteinExistence type="predicted"/>
<organism evidence="3 4">
    <name type="scientific">Lentinula detonsa</name>
    <dbReference type="NCBI Taxonomy" id="2804962"/>
    <lineage>
        <taxon>Eukaryota</taxon>
        <taxon>Fungi</taxon>
        <taxon>Dikarya</taxon>
        <taxon>Basidiomycota</taxon>
        <taxon>Agaricomycotina</taxon>
        <taxon>Agaricomycetes</taxon>
        <taxon>Agaricomycetidae</taxon>
        <taxon>Agaricales</taxon>
        <taxon>Marasmiineae</taxon>
        <taxon>Omphalotaceae</taxon>
        <taxon>Lentinula</taxon>
    </lineage>
</organism>
<protein>
    <recommendedName>
        <fullName evidence="5">C2H2-type domain-containing protein</fullName>
    </recommendedName>
</protein>
<evidence type="ECO:0000313" key="3">
    <source>
        <dbReference type="EMBL" id="KAJ3979493.1"/>
    </source>
</evidence>
<dbReference type="AlphaFoldDB" id="A0AA38PQK2"/>
<dbReference type="Proteomes" id="UP001163850">
    <property type="component" value="Unassembled WGS sequence"/>
</dbReference>
<gene>
    <name evidence="3" type="ORF">F5890DRAFT_1478491</name>
</gene>
<dbReference type="EMBL" id="MU802331">
    <property type="protein sequence ID" value="KAJ3979493.1"/>
    <property type="molecule type" value="Genomic_DNA"/>
</dbReference>
<keyword evidence="2" id="KW-0732">Signal</keyword>